<evidence type="ECO:0000259" key="8">
    <source>
        <dbReference type="Pfam" id="PF13525"/>
    </source>
</evidence>
<dbReference type="InterPro" id="IPR011990">
    <property type="entry name" value="TPR-like_helical_dom_sf"/>
</dbReference>
<evidence type="ECO:0000256" key="5">
    <source>
        <dbReference type="ARBA" id="ARBA00023288"/>
    </source>
</evidence>
<keyword evidence="5 6" id="KW-0449">Lipoprotein</keyword>
<comment type="subcellular location">
    <subcellularLocation>
        <location evidence="6">Cell outer membrane</location>
        <topology evidence="6">Lipid-anchor</topology>
    </subcellularLocation>
</comment>
<dbReference type="PANTHER" id="PTHR37423:SF1">
    <property type="entry name" value="OUTER MEMBRANE PROTEIN ASSEMBLY FACTOR BAMD"/>
    <property type="match status" value="1"/>
</dbReference>
<protein>
    <recommendedName>
        <fullName evidence="6">Outer membrane protein assembly factor BamD</fullName>
    </recommendedName>
</protein>
<dbReference type="PROSITE" id="PS51257">
    <property type="entry name" value="PROKAR_LIPOPROTEIN"/>
    <property type="match status" value="1"/>
</dbReference>
<reference evidence="9 10" key="1">
    <citation type="submission" date="2024-07" db="EMBL/GenBank/DDBJ databases">
        <title>Uliginosibacterium flavum JJ3220;KACC:17644.</title>
        <authorList>
            <person name="Kim M.K."/>
        </authorList>
    </citation>
    <scope>NUCLEOTIDE SEQUENCE [LARGE SCALE GENOMIC DNA]</scope>
    <source>
        <strain evidence="9 10">KACC:17644</strain>
    </source>
</reference>
<feature type="domain" description="Outer membrane lipoprotein BamD-like" evidence="8">
    <location>
        <begin position="32"/>
        <end position="238"/>
    </location>
</feature>
<dbReference type="CDD" id="cd15830">
    <property type="entry name" value="BamD"/>
    <property type="match status" value="1"/>
</dbReference>
<evidence type="ECO:0000256" key="3">
    <source>
        <dbReference type="ARBA" id="ARBA00023139"/>
    </source>
</evidence>
<evidence type="ECO:0000313" key="9">
    <source>
        <dbReference type="EMBL" id="MET7015113.1"/>
    </source>
</evidence>
<evidence type="ECO:0000256" key="2">
    <source>
        <dbReference type="ARBA" id="ARBA00023136"/>
    </source>
</evidence>
<evidence type="ECO:0000313" key="10">
    <source>
        <dbReference type="Proteomes" id="UP001549691"/>
    </source>
</evidence>
<name>A0ABV2TMF6_9RHOO</name>
<dbReference type="Proteomes" id="UP001549691">
    <property type="component" value="Unassembled WGS sequence"/>
</dbReference>
<feature type="signal peptide" evidence="7">
    <location>
        <begin position="1"/>
        <end position="22"/>
    </location>
</feature>
<proteinExistence type="inferred from homology"/>
<keyword evidence="1 6" id="KW-0732">Signal</keyword>
<dbReference type="RefSeq" id="WP_354601574.1">
    <property type="nucleotide sequence ID" value="NZ_JBEWZI010000013.1"/>
</dbReference>
<dbReference type="Gene3D" id="1.25.40.10">
    <property type="entry name" value="Tetratricopeptide repeat domain"/>
    <property type="match status" value="1"/>
</dbReference>
<evidence type="ECO:0000256" key="1">
    <source>
        <dbReference type="ARBA" id="ARBA00022729"/>
    </source>
</evidence>
<comment type="function">
    <text evidence="6">Part of the outer membrane protein assembly complex, which is involved in assembly and insertion of beta-barrel proteins into the outer membrane.</text>
</comment>
<dbReference type="InterPro" id="IPR039565">
    <property type="entry name" value="BamD-like"/>
</dbReference>
<organism evidence="9 10">
    <name type="scientific">Uliginosibacterium flavum</name>
    <dbReference type="NCBI Taxonomy" id="1396831"/>
    <lineage>
        <taxon>Bacteria</taxon>
        <taxon>Pseudomonadati</taxon>
        <taxon>Pseudomonadota</taxon>
        <taxon>Betaproteobacteria</taxon>
        <taxon>Rhodocyclales</taxon>
        <taxon>Zoogloeaceae</taxon>
        <taxon>Uliginosibacterium</taxon>
    </lineage>
</organism>
<keyword evidence="2 6" id="KW-0472">Membrane</keyword>
<feature type="chain" id="PRO_5045650548" description="Outer membrane protein assembly factor BamD" evidence="7">
    <location>
        <begin position="23"/>
        <end position="255"/>
    </location>
</feature>
<comment type="subunit">
    <text evidence="6">Part of the Bam complex.</text>
</comment>
<dbReference type="NCBIfam" id="TIGR03302">
    <property type="entry name" value="OM_YfiO"/>
    <property type="match status" value="1"/>
</dbReference>
<gene>
    <name evidence="6" type="primary">bamD</name>
    <name evidence="9" type="ORF">ABXR19_13020</name>
</gene>
<dbReference type="Pfam" id="PF13525">
    <property type="entry name" value="YfiO"/>
    <property type="match status" value="1"/>
</dbReference>
<evidence type="ECO:0000256" key="6">
    <source>
        <dbReference type="HAMAP-Rule" id="MF_00922"/>
    </source>
</evidence>
<dbReference type="PANTHER" id="PTHR37423">
    <property type="entry name" value="SOLUBLE LYTIC MUREIN TRANSGLYCOSYLASE-RELATED"/>
    <property type="match status" value="1"/>
</dbReference>
<keyword evidence="4 6" id="KW-0998">Cell outer membrane</keyword>
<keyword evidence="10" id="KW-1185">Reference proteome</keyword>
<comment type="caution">
    <text evidence="9">The sequence shown here is derived from an EMBL/GenBank/DDBJ whole genome shotgun (WGS) entry which is preliminary data.</text>
</comment>
<evidence type="ECO:0000256" key="7">
    <source>
        <dbReference type="SAM" id="SignalP"/>
    </source>
</evidence>
<dbReference type="SUPFAM" id="SSF48452">
    <property type="entry name" value="TPR-like"/>
    <property type="match status" value="1"/>
</dbReference>
<keyword evidence="3 6" id="KW-0564">Palmitate</keyword>
<dbReference type="InterPro" id="IPR017689">
    <property type="entry name" value="BamD"/>
</dbReference>
<evidence type="ECO:0000256" key="4">
    <source>
        <dbReference type="ARBA" id="ARBA00023237"/>
    </source>
</evidence>
<dbReference type="HAMAP" id="MF_00922">
    <property type="entry name" value="OM_assembly_BamD"/>
    <property type="match status" value="1"/>
</dbReference>
<comment type="similarity">
    <text evidence="6">Belongs to the BamD family.</text>
</comment>
<sequence length="255" mass="29081">MFMFTLRSVPVIFALCFLAACGYTPPKPGSTAKDPQSAYAEAKELLDAGSYESAIATYEQLEARFPYGKHAQQAQLDTAYAHYRLHETEATIADCDRFIRLYPSHPNVDYAYYLKGLAYENTKVDEWFNFLPQQPLSDRDATAMSRAFETFKQVVTRFPDSRYQEDARAHMQTLLEALATHELNAARYYLKRRAPLAAANRAQVVIVKYSNSSATEEALALLLQSYQALKLETLSKDTERVLRQNYPQSRFLAQK</sequence>
<accession>A0ABV2TMF6</accession>
<dbReference type="EMBL" id="JBEWZI010000013">
    <property type="protein sequence ID" value="MET7015113.1"/>
    <property type="molecule type" value="Genomic_DNA"/>
</dbReference>